<dbReference type="Proteomes" id="UP001160148">
    <property type="component" value="Unassembled WGS sequence"/>
</dbReference>
<name>A0AAV0XXF7_9HEMI</name>
<proteinExistence type="predicted"/>
<reference evidence="1 2" key="1">
    <citation type="submission" date="2023-01" db="EMBL/GenBank/DDBJ databases">
        <authorList>
            <person name="Whitehead M."/>
        </authorList>
    </citation>
    <scope>NUCLEOTIDE SEQUENCE [LARGE SCALE GENOMIC DNA]</scope>
</reference>
<keyword evidence="2" id="KW-1185">Reference proteome</keyword>
<comment type="caution">
    <text evidence="1">The sequence shown here is derived from an EMBL/GenBank/DDBJ whole genome shotgun (WGS) entry which is preliminary data.</text>
</comment>
<organism evidence="1 2">
    <name type="scientific">Macrosiphum euphorbiae</name>
    <name type="common">potato aphid</name>
    <dbReference type="NCBI Taxonomy" id="13131"/>
    <lineage>
        <taxon>Eukaryota</taxon>
        <taxon>Metazoa</taxon>
        <taxon>Ecdysozoa</taxon>
        <taxon>Arthropoda</taxon>
        <taxon>Hexapoda</taxon>
        <taxon>Insecta</taxon>
        <taxon>Pterygota</taxon>
        <taxon>Neoptera</taxon>
        <taxon>Paraneoptera</taxon>
        <taxon>Hemiptera</taxon>
        <taxon>Sternorrhyncha</taxon>
        <taxon>Aphidomorpha</taxon>
        <taxon>Aphidoidea</taxon>
        <taxon>Aphididae</taxon>
        <taxon>Macrosiphini</taxon>
        <taxon>Macrosiphum</taxon>
    </lineage>
</organism>
<sequence length="69" mass="7867">MPKEAFRMWFAKQNSFTAAERSSKSFPRDVDRKSYLTISSSSSSSRLNIERVIFQVSRTVFPITSAEGN</sequence>
<accession>A0AAV0XXF7</accession>
<evidence type="ECO:0000313" key="1">
    <source>
        <dbReference type="EMBL" id="CAI6373148.1"/>
    </source>
</evidence>
<gene>
    <name evidence="1" type="ORF">MEUPH1_LOCUS26937</name>
</gene>
<evidence type="ECO:0000313" key="2">
    <source>
        <dbReference type="Proteomes" id="UP001160148"/>
    </source>
</evidence>
<dbReference type="AlphaFoldDB" id="A0AAV0XXF7"/>
<dbReference type="EMBL" id="CARXXK010001085">
    <property type="protein sequence ID" value="CAI6373148.1"/>
    <property type="molecule type" value="Genomic_DNA"/>
</dbReference>
<protein>
    <submittedName>
        <fullName evidence="1">Uncharacterized protein</fullName>
    </submittedName>
</protein>